<keyword evidence="1" id="KW-0472">Membrane</keyword>
<gene>
    <name evidence="2" type="ORF">JT31_01970</name>
</gene>
<name>A0A089PTW5_9ENTR</name>
<proteinExistence type="predicted"/>
<evidence type="ECO:0000313" key="3">
    <source>
        <dbReference type="Proteomes" id="UP000029481"/>
    </source>
</evidence>
<evidence type="ECO:0000256" key="1">
    <source>
        <dbReference type="SAM" id="Phobius"/>
    </source>
</evidence>
<evidence type="ECO:0000313" key="2">
    <source>
        <dbReference type="EMBL" id="AIR03428.1"/>
    </source>
</evidence>
<dbReference type="RefSeq" id="WP_038472715.1">
    <property type="nucleotide sequence ID" value="NZ_CP009451.1"/>
</dbReference>
<dbReference type="KEGG" id="cnt:JT31_01970"/>
<dbReference type="AlphaFoldDB" id="A0A089PTW5"/>
<accession>A0A089PTW5</accession>
<sequence>MGRVKDWALNNELREREISFLRAEASYELEQLKNGLPKTVNECHEMITNLASKNAELFEMLSDLNKASEKNNSFWSKVRSQTLGFVLGIIASIIAGFF</sequence>
<feature type="transmembrane region" description="Helical" evidence="1">
    <location>
        <begin position="78"/>
        <end position="97"/>
    </location>
</feature>
<dbReference type="Proteomes" id="UP000029481">
    <property type="component" value="Chromosome"/>
</dbReference>
<organism evidence="2 3">
    <name type="scientific">Cedecea neteri</name>
    <dbReference type="NCBI Taxonomy" id="158822"/>
    <lineage>
        <taxon>Bacteria</taxon>
        <taxon>Pseudomonadati</taxon>
        <taxon>Pseudomonadota</taxon>
        <taxon>Gammaproteobacteria</taxon>
        <taxon>Enterobacterales</taxon>
        <taxon>Enterobacteriaceae</taxon>
        <taxon>Cedecea</taxon>
    </lineage>
</organism>
<protein>
    <submittedName>
        <fullName evidence="2">Uncharacterized protein</fullName>
    </submittedName>
</protein>
<keyword evidence="1" id="KW-0812">Transmembrane</keyword>
<keyword evidence="3" id="KW-1185">Reference proteome</keyword>
<dbReference type="EMBL" id="CP009451">
    <property type="protein sequence ID" value="AIR03428.1"/>
    <property type="molecule type" value="Genomic_DNA"/>
</dbReference>
<reference evidence="2 3" key="1">
    <citation type="submission" date="2014-09" db="EMBL/GenBank/DDBJ databases">
        <title>Cedecea neteri SSMD04 Genome Sequencing.</title>
        <authorList>
            <person name="Tan J.-Y."/>
        </authorList>
    </citation>
    <scope>NUCLEOTIDE SEQUENCE [LARGE SCALE GENOMIC DNA]</scope>
    <source>
        <strain evidence="2 3">SSMD04</strain>
    </source>
</reference>
<keyword evidence="1" id="KW-1133">Transmembrane helix</keyword>